<reference evidence="3" key="1">
    <citation type="submission" date="2014-12" db="EMBL/GenBank/DDBJ databases">
        <title>Genome sequence of Clostridium beijerinckii strain 59B.</title>
        <authorList>
            <person name="Little G.T."/>
            <person name="Minton N.P."/>
        </authorList>
    </citation>
    <scope>NUCLEOTIDE SEQUENCE [LARGE SCALE GENOMIC DNA]</scope>
    <source>
        <strain evidence="3">59B</strain>
    </source>
</reference>
<dbReference type="SUPFAM" id="SSF53649">
    <property type="entry name" value="Alkaline phosphatase-like"/>
    <property type="match status" value="1"/>
</dbReference>
<dbReference type="RefSeq" id="WP_041897308.1">
    <property type="nucleotide sequence ID" value="NZ_CP010086.2"/>
</dbReference>
<organism evidence="2 3">
    <name type="scientific">Clostridium beijerinckii</name>
    <name type="common">Clostridium MP</name>
    <dbReference type="NCBI Taxonomy" id="1520"/>
    <lineage>
        <taxon>Bacteria</taxon>
        <taxon>Bacillati</taxon>
        <taxon>Bacillota</taxon>
        <taxon>Clostridia</taxon>
        <taxon>Eubacteriales</taxon>
        <taxon>Clostridiaceae</taxon>
        <taxon>Clostridium</taxon>
    </lineage>
</organism>
<dbReference type="Pfam" id="PF00884">
    <property type="entry name" value="Sulfatase"/>
    <property type="match status" value="1"/>
</dbReference>
<dbReference type="Proteomes" id="UP000031866">
    <property type="component" value="Chromosome"/>
</dbReference>
<dbReference type="STRING" id="1520.LF65_03297"/>
<feature type="domain" description="Sulfatase N-terminal" evidence="1">
    <location>
        <begin position="4"/>
        <end position="335"/>
    </location>
</feature>
<dbReference type="EMBL" id="CP010086">
    <property type="protein sequence ID" value="AJG99860.1"/>
    <property type="molecule type" value="Genomic_DNA"/>
</dbReference>
<dbReference type="InterPro" id="IPR000917">
    <property type="entry name" value="Sulfatase_N"/>
</dbReference>
<accession>A0A0B5QFV6</accession>
<dbReference type="InterPro" id="IPR017850">
    <property type="entry name" value="Alkaline_phosphatase_core_sf"/>
</dbReference>
<dbReference type="Gene3D" id="3.40.720.10">
    <property type="entry name" value="Alkaline Phosphatase, subunit A"/>
    <property type="match status" value="1"/>
</dbReference>
<proteinExistence type="predicted"/>
<dbReference type="AlphaFoldDB" id="A0A0B5QFV6"/>
<dbReference type="KEGG" id="cbei:LF65_03297"/>
<evidence type="ECO:0000259" key="1">
    <source>
        <dbReference type="Pfam" id="PF00884"/>
    </source>
</evidence>
<gene>
    <name evidence="2" type="ORF">LF65_03297</name>
</gene>
<dbReference type="OrthoDB" id="279611at2"/>
<dbReference type="CDD" id="cd16148">
    <property type="entry name" value="sulfatase_like"/>
    <property type="match status" value="1"/>
</dbReference>
<evidence type="ECO:0000313" key="2">
    <source>
        <dbReference type="EMBL" id="AJG99860.1"/>
    </source>
</evidence>
<name>A0A0B5QFV6_CLOBE</name>
<evidence type="ECO:0000313" key="3">
    <source>
        <dbReference type="Proteomes" id="UP000031866"/>
    </source>
</evidence>
<sequence length="501" mass="57757">MKILLLDLDTLRPDHLGCYGYSRNTSPNIDKIAEQGIRFNNYYCSDAPCLPSRSALMTGRFGIHTGVVGHGGTAADQRIEGEIRAMSDANSRDNLPSLIRKYGYHTTLISSFAERHSAWWFYAGFNEIYNVGKRGMESAEEITPNVLKWIDNNKDKDNWFLHVNYWDPHTPYRAPKEFGNPFENEPMLELEWITDEVLEKHKRKIGPHSASELSMYDNQAPSIFPRMLGEITNQKELKETIDGYDCGIKYMDGHIGQILKALEDNNMTDDLAIIVTADHGENMGELGIYGEHATADYPNCRIPMIIRWPNCQGGREDNTFHYNLDLIPTIKDLLGKLPVERVNTKITGRVHKAKWDGSSYAKTILSGEEEGRDYLVISQCAHTCQRGVRFDKWLYIHTYHDGYHLFDDEMLFNIEEDPQEQFNVAAEYPEICHEAVYKLHKWHKEMMKTSDSQIDPLWTVIAEGGPFHAKGHLKEYCERLEETGRGYGIEELKRRHPREFE</sequence>
<protein>
    <submittedName>
        <fullName evidence="2">Sulfatase</fullName>
    </submittedName>
</protein>
<dbReference type="PANTHER" id="PTHR43751:SF3">
    <property type="entry name" value="SULFATASE N-TERMINAL DOMAIN-CONTAINING PROTEIN"/>
    <property type="match status" value="1"/>
</dbReference>
<dbReference type="PANTHER" id="PTHR43751">
    <property type="entry name" value="SULFATASE"/>
    <property type="match status" value="1"/>
</dbReference>
<dbReference type="InterPro" id="IPR052701">
    <property type="entry name" value="GAG_Ulvan_Degrading_Sulfatases"/>
</dbReference>